<feature type="non-terminal residue" evidence="8">
    <location>
        <position position="1"/>
    </location>
</feature>
<keyword evidence="3" id="KW-0547">Nucleotide-binding</keyword>
<accession>A0A8S3A4D1</accession>
<evidence type="ECO:0000313" key="9">
    <source>
        <dbReference type="Proteomes" id="UP000681720"/>
    </source>
</evidence>
<keyword evidence="2" id="KW-0808">Transferase</keyword>
<protein>
    <recommendedName>
        <fullName evidence="7">AGC-kinase C-terminal domain-containing protein</fullName>
    </recommendedName>
</protein>
<comment type="caution">
    <text evidence="8">The sequence shown here is derived from an EMBL/GenBank/DDBJ whole genome shotgun (WGS) entry which is preliminary data.</text>
</comment>
<evidence type="ECO:0000256" key="6">
    <source>
        <dbReference type="SAM" id="MobiDB-lite"/>
    </source>
</evidence>
<evidence type="ECO:0000256" key="5">
    <source>
        <dbReference type="ARBA" id="ARBA00022840"/>
    </source>
</evidence>
<evidence type="ECO:0000256" key="4">
    <source>
        <dbReference type="ARBA" id="ARBA00022777"/>
    </source>
</evidence>
<evidence type="ECO:0000313" key="8">
    <source>
        <dbReference type="EMBL" id="CAF4700625.1"/>
    </source>
</evidence>
<organism evidence="8 9">
    <name type="scientific">Rotaria magnacalcarata</name>
    <dbReference type="NCBI Taxonomy" id="392030"/>
    <lineage>
        <taxon>Eukaryota</taxon>
        <taxon>Metazoa</taxon>
        <taxon>Spiralia</taxon>
        <taxon>Gnathifera</taxon>
        <taxon>Rotifera</taxon>
        <taxon>Eurotatoria</taxon>
        <taxon>Bdelloidea</taxon>
        <taxon>Philodinida</taxon>
        <taxon>Philodinidae</taxon>
        <taxon>Rotaria</taxon>
    </lineage>
</organism>
<evidence type="ECO:0000259" key="7">
    <source>
        <dbReference type="PROSITE" id="PS51285"/>
    </source>
</evidence>
<dbReference type="AlphaFoldDB" id="A0A8S3A4D1"/>
<evidence type="ECO:0000256" key="1">
    <source>
        <dbReference type="ARBA" id="ARBA00022527"/>
    </source>
</evidence>
<sequence>GTLAAPYTPKVEHEVDTSNFDYFPEESTEPEDDLTGWDKEF</sequence>
<name>A0A8S3A4D1_9BILA</name>
<dbReference type="EMBL" id="CAJOBJ010126198">
    <property type="protein sequence ID" value="CAF4700625.1"/>
    <property type="molecule type" value="Genomic_DNA"/>
</dbReference>
<gene>
    <name evidence="8" type="ORF">GIL414_LOCUS43047</name>
</gene>
<evidence type="ECO:0000256" key="2">
    <source>
        <dbReference type="ARBA" id="ARBA00022679"/>
    </source>
</evidence>
<dbReference type="GO" id="GO:0004674">
    <property type="term" value="F:protein serine/threonine kinase activity"/>
    <property type="evidence" value="ECO:0007669"/>
    <property type="project" value="UniProtKB-KW"/>
</dbReference>
<reference evidence="8" key="1">
    <citation type="submission" date="2021-02" db="EMBL/GenBank/DDBJ databases">
        <authorList>
            <person name="Nowell W R."/>
        </authorList>
    </citation>
    <scope>NUCLEOTIDE SEQUENCE</scope>
</reference>
<keyword evidence="4" id="KW-0418">Kinase</keyword>
<feature type="region of interest" description="Disordered" evidence="6">
    <location>
        <begin position="21"/>
        <end position="41"/>
    </location>
</feature>
<dbReference type="PROSITE" id="PS51285">
    <property type="entry name" value="AGC_KINASE_CTER"/>
    <property type="match status" value="1"/>
</dbReference>
<dbReference type="InterPro" id="IPR000961">
    <property type="entry name" value="AGC-kinase_C"/>
</dbReference>
<dbReference type="GO" id="GO:0005524">
    <property type="term" value="F:ATP binding"/>
    <property type="evidence" value="ECO:0007669"/>
    <property type="project" value="UniProtKB-KW"/>
</dbReference>
<feature type="compositionally biased region" description="Acidic residues" evidence="6">
    <location>
        <begin position="23"/>
        <end position="35"/>
    </location>
</feature>
<keyword evidence="1" id="KW-0723">Serine/threonine-protein kinase</keyword>
<proteinExistence type="predicted"/>
<dbReference type="Proteomes" id="UP000681720">
    <property type="component" value="Unassembled WGS sequence"/>
</dbReference>
<evidence type="ECO:0000256" key="3">
    <source>
        <dbReference type="ARBA" id="ARBA00022741"/>
    </source>
</evidence>
<feature type="domain" description="AGC-kinase C-terminal" evidence="7">
    <location>
        <begin position="1"/>
        <end position="41"/>
    </location>
</feature>
<keyword evidence="5" id="KW-0067">ATP-binding</keyword>